<sequence length="214" mass="22078">MRKGAKKMEAGHDHGTQHHEGERRAENDRSTVVAREKEQHGGIKWGSAFFGWLTATGMAVVLTALVAAAGTAVGLVADTKVGQVTNQATKQADTVGLVGGIVLLVIVLLAYFCGGYVAGRMARFDGLKQGLAVWIWAVVVAIVVAIIGAVAGSQYNVLASLNSFPRLPIGEGTLGLAGIVALVAVAVASLVGALLGGLTGMRFHRKVDKAGLGR</sequence>
<dbReference type="Proteomes" id="UP000679307">
    <property type="component" value="Chromosome"/>
</dbReference>
<dbReference type="EMBL" id="CP075371">
    <property type="protein sequence ID" value="QVT78475.1"/>
    <property type="molecule type" value="Genomic_DNA"/>
</dbReference>
<keyword evidence="2" id="KW-0472">Membrane</keyword>
<keyword evidence="2" id="KW-0812">Transmembrane</keyword>
<evidence type="ECO:0008006" key="5">
    <source>
        <dbReference type="Google" id="ProtNLM"/>
    </source>
</evidence>
<protein>
    <recommendedName>
        <fullName evidence="5">Major facilitator superfamily (MFS) profile domain-containing protein</fullName>
    </recommendedName>
</protein>
<gene>
    <name evidence="3" type="ORF">ENKNEFLB_00852</name>
</gene>
<evidence type="ECO:0000256" key="1">
    <source>
        <dbReference type="SAM" id="MobiDB-lite"/>
    </source>
</evidence>
<accession>A0ABX8EF16</accession>
<feature type="transmembrane region" description="Helical" evidence="2">
    <location>
        <begin position="172"/>
        <end position="196"/>
    </location>
</feature>
<proteinExistence type="predicted"/>
<organism evidence="3 4">
    <name type="scientific">Nocardioides aquaticus</name>
    <dbReference type="NCBI Taxonomy" id="160826"/>
    <lineage>
        <taxon>Bacteria</taxon>
        <taxon>Bacillati</taxon>
        <taxon>Actinomycetota</taxon>
        <taxon>Actinomycetes</taxon>
        <taxon>Propionibacteriales</taxon>
        <taxon>Nocardioidaceae</taxon>
        <taxon>Nocardioides</taxon>
    </lineage>
</organism>
<evidence type="ECO:0000313" key="3">
    <source>
        <dbReference type="EMBL" id="QVT78475.1"/>
    </source>
</evidence>
<feature type="transmembrane region" description="Helical" evidence="2">
    <location>
        <begin position="97"/>
        <end position="119"/>
    </location>
</feature>
<dbReference type="RefSeq" id="WP_214058055.1">
    <property type="nucleotide sequence ID" value="NZ_BAAAHS010000002.1"/>
</dbReference>
<evidence type="ECO:0000256" key="2">
    <source>
        <dbReference type="SAM" id="Phobius"/>
    </source>
</evidence>
<name>A0ABX8EF16_9ACTN</name>
<reference evidence="3 4" key="1">
    <citation type="submission" date="2021-05" db="EMBL/GenBank/DDBJ databases">
        <title>Complete genome of Nocardioides aquaticus KCTC 9944T isolated from meromictic and hypersaline Ekho Lake, Antarctica.</title>
        <authorList>
            <person name="Hwang K."/>
            <person name="Kim K.M."/>
            <person name="Choe H."/>
        </authorList>
    </citation>
    <scope>NUCLEOTIDE SEQUENCE [LARGE SCALE GENOMIC DNA]</scope>
    <source>
        <strain evidence="3 4">KCTC 9944</strain>
    </source>
</reference>
<keyword evidence="4" id="KW-1185">Reference proteome</keyword>
<feature type="region of interest" description="Disordered" evidence="1">
    <location>
        <begin position="1"/>
        <end position="37"/>
    </location>
</feature>
<feature type="transmembrane region" description="Helical" evidence="2">
    <location>
        <begin position="131"/>
        <end position="152"/>
    </location>
</feature>
<keyword evidence="2" id="KW-1133">Transmembrane helix</keyword>
<feature type="transmembrane region" description="Helical" evidence="2">
    <location>
        <begin position="49"/>
        <end position="77"/>
    </location>
</feature>
<evidence type="ECO:0000313" key="4">
    <source>
        <dbReference type="Proteomes" id="UP000679307"/>
    </source>
</evidence>